<evidence type="ECO:0000259" key="4">
    <source>
        <dbReference type="Pfam" id="PF25455"/>
    </source>
</evidence>
<protein>
    <submittedName>
        <fullName evidence="7">GCV_T domain-containing protein</fullName>
    </submittedName>
</protein>
<accession>A0A183DXH5</accession>
<dbReference type="GO" id="GO:0016226">
    <property type="term" value="P:iron-sulfur cluster assembly"/>
    <property type="evidence" value="ECO:0007669"/>
    <property type="project" value="TreeGrafter"/>
</dbReference>
<dbReference type="Proteomes" id="UP000271098">
    <property type="component" value="Unassembled WGS sequence"/>
</dbReference>
<dbReference type="InterPro" id="IPR027266">
    <property type="entry name" value="TrmE/GcvT-like"/>
</dbReference>
<dbReference type="GO" id="GO:0005759">
    <property type="term" value="C:mitochondrial matrix"/>
    <property type="evidence" value="ECO:0007669"/>
    <property type="project" value="TreeGrafter"/>
</dbReference>
<reference evidence="5 6" key="2">
    <citation type="submission" date="2018-11" db="EMBL/GenBank/DDBJ databases">
        <authorList>
            <consortium name="Pathogen Informatics"/>
        </authorList>
    </citation>
    <scope>NUCLEOTIDE SEQUENCE [LARGE SCALE GENOMIC DNA]</scope>
</reference>
<keyword evidence="2" id="KW-0809">Transit peptide</keyword>
<evidence type="ECO:0000256" key="1">
    <source>
        <dbReference type="ARBA" id="ARBA00004173"/>
    </source>
</evidence>
<dbReference type="OrthoDB" id="191995at2759"/>
<keyword evidence="6" id="KW-1185">Reference proteome</keyword>
<dbReference type="PANTHER" id="PTHR22602:SF0">
    <property type="entry name" value="TRANSFERASE CAF17, MITOCHONDRIAL-RELATED"/>
    <property type="match status" value="1"/>
</dbReference>
<reference evidence="7" key="1">
    <citation type="submission" date="2016-06" db="UniProtKB">
        <authorList>
            <consortium name="WormBaseParasite"/>
        </authorList>
    </citation>
    <scope>IDENTIFICATION</scope>
</reference>
<dbReference type="SUPFAM" id="SSF103025">
    <property type="entry name" value="Folate-binding domain"/>
    <property type="match status" value="1"/>
</dbReference>
<sequence length="248" mass="28092">MLNSRGRVVEDLILHRQSDDKILIESDRNNQPKLRKLLEMYKMHKDVAIEKTDYSVYHADGDAGIAGFPDPRLSEGVHAHEEAYEERRFDFGIPEGPNELAGELPLFVNADIMNGIRKFHHMWGHEKFVLSLPRGLTVREIGHVKLRFSADKGCYLGQELTARALSAPEVRKRLLPFTCSGAVSGKLVSSEGRREGKIVACNGRKGLAMVPYSPDFIQKQFRTEEDEIDVFLPSWWPGTFASQKQEAE</sequence>
<evidence type="ECO:0000256" key="2">
    <source>
        <dbReference type="ARBA" id="ARBA00022946"/>
    </source>
</evidence>
<feature type="domain" description="CAF17 C-terminal" evidence="4">
    <location>
        <begin position="171"/>
        <end position="237"/>
    </location>
</feature>
<dbReference type="AlphaFoldDB" id="A0A183DXH5"/>
<dbReference type="PANTHER" id="PTHR22602">
    <property type="entry name" value="TRANSFERASE CAF17, MITOCHONDRIAL-RELATED"/>
    <property type="match status" value="1"/>
</dbReference>
<proteinExistence type="predicted"/>
<dbReference type="Gene3D" id="2.40.30.160">
    <property type="match status" value="1"/>
</dbReference>
<comment type="subcellular location">
    <subcellularLocation>
        <location evidence="1">Mitochondrion</location>
    </subcellularLocation>
</comment>
<evidence type="ECO:0000313" key="7">
    <source>
        <dbReference type="WBParaSite" id="GPUH_0001343101-mRNA-1"/>
    </source>
</evidence>
<name>A0A183DXH5_9BILA</name>
<organism evidence="7">
    <name type="scientific">Gongylonema pulchrum</name>
    <dbReference type="NCBI Taxonomy" id="637853"/>
    <lineage>
        <taxon>Eukaryota</taxon>
        <taxon>Metazoa</taxon>
        <taxon>Ecdysozoa</taxon>
        <taxon>Nematoda</taxon>
        <taxon>Chromadorea</taxon>
        <taxon>Rhabditida</taxon>
        <taxon>Spirurina</taxon>
        <taxon>Spiruromorpha</taxon>
        <taxon>Spiruroidea</taxon>
        <taxon>Gongylonematidae</taxon>
        <taxon>Gongylonema</taxon>
    </lineage>
</organism>
<keyword evidence="3" id="KW-0496">Mitochondrion</keyword>
<dbReference type="Pfam" id="PF25455">
    <property type="entry name" value="Beta-barrel_CAF17_C"/>
    <property type="match status" value="1"/>
</dbReference>
<dbReference type="EMBL" id="UYRT01080202">
    <property type="protein sequence ID" value="VDN22266.1"/>
    <property type="molecule type" value="Genomic_DNA"/>
</dbReference>
<dbReference type="InterPro" id="IPR057460">
    <property type="entry name" value="CAF17_C"/>
</dbReference>
<dbReference type="WBParaSite" id="GPUH_0001343101-mRNA-1">
    <property type="protein sequence ID" value="GPUH_0001343101-mRNA-1"/>
    <property type="gene ID" value="GPUH_0001343101"/>
</dbReference>
<evidence type="ECO:0000256" key="3">
    <source>
        <dbReference type="ARBA" id="ARBA00023128"/>
    </source>
</evidence>
<gene>
    <name evidence="5" type="ORF">GPUH_LOCUS13416</name>
</gene>
<dbReference type="InterPro" id="IPR045179">
    <property type="entry name" value="YgfZ/GcvT"/>
</dbReference>
<evidence type="ECO:0000313" key="5">
    <source>
        <dbReference type="EMBL" id="VDN22266.1"/>
    </source>
</evidence>
<evidence type="ECO:0000313" key="6">
    <source>
        <dbReference type="Proteomes" id="UP000271098"/>
    </source>
</evidence>
<dbReference type="Gene3D" id="3.30.1360.120">
    <property type="entry name" value="Probable tRNA modification gtpase trme, domain 1"/>
    <property type="match status" value="1"/>
</dbReference>